<dbReference type="Gene3D" id="3.40.50.300">
    <property type="entry name" value="P-loop containing nucleotide triphosphate hydrolases"/>
    <property type="match status" value="1"/>
</dbReference>
<dbReference type="Pfam" id="PF07085">
    <property type="entry name" value="DRTGG"/>
    <property type="match status" value="1"/>
</dbReference>
<evidence type="ECO:0000256" key="4">
    <source>
        <dbReference type="ARBA" id="ARBA00009786"/>
    </source>
</evidence>
<comment type="pathway">
    <text evidence="2 11">Metabolic intermediate biosynthesis; acetyl-CoA biosynthesis; acetyl-CoA from acetate: step 2/2.</text>
</comment>
<dbReference type="PANTHER" id="PTHR43356">
    <property type="entry name" value="PHOSPHATE ACETYLTRANSFERASE"/>
    <property type="match status" value="1"/>
</dbReference>
<accession>A0A9D5Q608</accession>
<evidence type="ECO:0000313" key="14">
    <source>
        <dbReference type="EMBL" id="MBD3324792.1"/>
    </source>
</evidence>
<dbReference type="InterPro" id="IPR050500">
    <property type="entry name" value="Phos_Acetyltrans/Butyryltrans"/>
</dbReference>
<evidence type="ECO:0000259" key="12">
    <source>
        <dbReference type="Pfam" id="PF01515"/>
    </source>
</evidence>
<gene>
    <name evidence="14" type="ORF">GF339_09425</name>
</gene>
<evidence type="ECO:0000256" key="10">
    <source>
        <dbReference type="ARBA" id="ARBA00031108"/>
    </source>
</evidence>
<evidence type="ECO:0000256" key="5">
    <source>
        <dbReference type="ARBA" id="ARBA00012707"/>
    </source>
</evidence>
<evidence type="ECO:0000256" key="3">
    <source>
        <dbReference type="ARBA" id="ARBA00008756"/>
    </source>
</evidence>
<evidence type="ECO:0000256" key="1">
    <source>
        <dbReference type="ARBA" id="ARBA00004496"/>
    </source>
</evidence>
<dbReference type="InterPro" id="IPR016475">
    <property type="entry name" value="P-Actrans_bac"/>
</dbReference>
<comment type="domain">
    <text evidence="11">The N-terminal region seems to be important for proper quaternary structure. The C-terminal region contains the substrate-binding site.</text>
</comment>
<dbReference type="PANTHER" id="PTHR43356:SF3">
    <property type="entry name" value="PHOSPHATE ACETYLTRANSFERASE"/>
    <property type="match status" value="1"/>
</dbReference>
<evidence type="ECO:0000256" key="6">
    <source>
        <dbReference type="ARBA" id="ARBA00021528"/>
    </source>
</evidence>
<dbReference type="PIRSF" id="PIRSF006107">
    <property type="entry name" value="PhpActrans_proteobac"/>
    <property type="match status" value="1"/>
</dbReference>
<dbReference type="InterPro" id="IPR042113">
    <property type="entry name" value="P_AcTrfase_dom1"/>
</dbReference>
<keyword evidence="9 11" id="KW-0012">Acyltransferase</keyword>
<dbReference type="InterPro" id="IPR028979">
    <property type="entry name" value="Ser_kin/Pase_Hpr-like_N_sf"/>
</dbReference>
<dbReference type="Proteomes" id="UP000649604">
    <property type="component" value="Unassembled WGS sequence"/>
</dbReference>
<evidence type="ECO:0000256" key="7">
    <source>
        <dbReference type="ARBA" id="ARBA00022490"/>
    </source>
</evidence>
<feature type="domain" description="DRTGG" evidence="13">
    <location>
        <begin position="217"/>
        <end position="329"/>
    </location>
</feature>
<dbReference type="EC" id="2.3.1.8" evidence="5 11"/>
<sequence length="703" mass="77126">MANNLYITATEARSGKSAISLGVMEMLLRKIRKVGFFRPIINVDPQSNKRDDDINLIASHFKLEIPYEQMYGYTDEEANTLISLGKEEELLEGIINAYNALKEHYEFILCEGTDFASSSAAFEFDINAEISKNLGCPVLLVANAYQKTIDDTIQSVELALDSLNEKGCQTIALVINRPDPQDKETLINLLKERDLTKEQMAYAIPNEEFLGKPTVGEVARFVGAEVLYGDDQLNRHVYDFTVAAMQIWNMLTRINYGSLIITPGDRADVIVACLAAVSSRSIEYISGLLLTGGLQPEEPIWKLIKGIPQRLPILSVQENTFPTATLVNSLHAKIAPNDEQKITRALAIFEKNVDVEQLGERVITTRTSFMTPKMFEYGLLQRARQHKQHIVLPEGDEERILQAAEILLRREVVDLTLLGNEQAIREKIAQLGLQLEPVQIIDPLTSDLTEDYAQTYCELRKHKGISLENARDVICDVSFFGAMMVYKRHADGMVSGAVHSTAATIRPALQIIKTAPGCSVVSSVFFMCLDKVLVYGDCAVNTNPNAQQLAEIAISSAQTATTFGIDPVVAMLSYSTGESGRGEDVDKVREATKLAKDRAQDVAPGLLIEGPLQYDAAVDPGVARTKMPDSKVAGKATVFIFPDLNTGNNTYKAVQRSAGVVAIGPVLQGLKYPVNDLSRGCTIPDIVNTVVITAIQAQAGKGL</sequence>
<dbReference type="NCBIfam" id="NF004167">
    <property type="entry name" value="PRK05632.1"/>
    <property type="match status" value="1"/>
</dbReference>
<comment type="catalytic activity">
    <reaction evidence="11">
        <text>acetyl-CoA + phosphate = acetyl phosphate + CoA</text>
        <dbReference type="Rhea" id="RHEA:19521"/>
        <dbReference type="ChEBI" id="CHEBI:22191"/>
        <dbReference type="ChEBI" id="CHEBI:43474"/>
        <dbReference type="ChEBI" id="CHEBI:57287"/>
        <dbReference type="ChEBI" id="CHEBI:57288"/>
        <dbReference type="EC" id="2.3.1.8"/>
    </reaction>
</comment>
<dbReference type="InterPro" id="IPR042112">
    <property type="entry name" value="P_AcTrfase_dom2"/>
</dbReference>
<dbReference type="NCBIfam" id="NF007233">
    <property type="entry name" value="PRK09653.1"/>
    <property type="match status" value="1"/>
</dbReference>
<dbReference type="NCBIfam" id="TIGR00651">
    <property type="entry name" value="pta"/>
    <property type="match status" value="1"/>
</dbReference>
<dbReference type="InterPro" id="IPR010766">
    <property type="entry name" value="DRTGG"/>
</dbReference>
<dbReference type="InterPro" id="IPR004614">
    <property type="entry name" value="P_AcTrfase"/>
</dbReference>
<organism evidence="14 15">
    <name type="scientific">candidate division KSB3 bacterium</name>
    <dbReference type="NCBI Taxonomy" id="2044937"/>
    <lineage>
        <taxon>Bacteria</taxon>
        <taxon>candidate division KSB3</taxon>
    </lineage>
</organism>
<comment type="caution">
    <text evidence="14">The sequence shown here is derived from an EMBL/GenBank/DDBJ whole genome shotgun (WGS) entry which is preliminary data.</text>
</comment>
<dbReference type="FunFam" id="3.40.50.10750:FF:000001">
    <property type="entry name" value="Phosphate acetyltransferase"/>
    <property type="match status" value="1"/>
</dbReference>
<dbReference type="Pfam" id="PF01515">
    <property type="entry name" value="PTA_PTB"/>
    <property type="match status" value="1"/>
</dbReference>
<dbReference type="GO" id="GO:0008959">
    <property type="term" value="F:phosphate acetyltransferase activity"/>
    <property type="evidence" value="ECO:0007669"/>
    <property type="project" value="UniProtKB-EC"/>
</dbReference>
<keyword evidence="7 11" id="KW-0963">Cytoplasm</keyword>
<comment type="similarity">
    <text evidence="4 11">In the N-terminal section; belongs to the CobB/CobQ family.</text>
</comment>
<dbReference type="CDD" id="cd03109">
    <property type="entry name" value="DTBS"/>
    <property type="match status" value="1"/>
</dbReference>
<evidence type="ECO:0000256" key="2">
    <source>
        <dbReference type="ARBA" id="ARBA00004989"/>
    </source>
</evidence>
<dbReference type="Gene3D" id="3.40.50.10950">
    <property type="match status" value="1"/>
</dbReference>
<proteinExistence type="inferred from homology"/>
<evidence type="ECO:0000259" key="13">
    <source>
        <dbReference type="Pfam" id="PF07085"/>
    </source>
</evidence>
<name>A0A9D5Q608_9BACT</name>
<dbReference type="GO" id="GO:0005737">
    <property type="term" value="C:cytoplasm"/>
    <property type="evidence" value="ECO:0007669"/>
    <property type="project" value="UniProtKB-SubCell"/>
</dbReference>
<dbReference type="SUPFAM" id="SSF53659">
    <property type="entry name" value="Isocitrate/Isopropylmalate dehydrogenase-like"/>
    <property type="match status" value="1"/>
</dbReference>
<evidence type="ECO:0000313" key="15">
    <source>
        <dbReference type="Proteomes" id="UP000649604"/>
    </source>
</evidence>
<comment type="function">
    <text evidence="11">Involved in acetate metabolism.</text>
</comment>
<dbReference type="Gene3D" id="3.40.50.10750">
    <property type="entry name" value="Isocitrate/Isopropylmalate dehydrogenase-like"/>
    <property type="match status" value="1"/>
</dbReference>
<feature type="domain" description="Phosphate acetyl/butaryl transferase" evidence="12">
    <location>
        <begin position="375"/>
        <end position="694"/>
    </location>
</feature>
<protein>
    <recommendedName>
        <fullName evidence="6 11">Phosphate acetyltransferase</fullName>
        <ecNumber evidence="5 11">2.3.1.8</ecNumber>
    </recommendedName>
    <alternativeName>
        <fullName evidence="10 11">Phosphotransacetylase</fullName>
    </alternativeName>
</protein>
<keyword evidence="8 11" id="KW-0808">Transferase</keyword>
<evidence type="ECO:0000256" key="9">
    <source>
        <dbReference type="ARBA" id="ARBA00023315"/>
    </source>
</evidence>
<comment type="subcellular location">
    <subcellularLocation>
        <location evidence="1 11">Cytoplasm</location>
    </subcellularLocation>
</comment>
<evidence type="ECO:0000256" key="11">
    <source>
        <dbReference type="PIRNR" id="PIRNR006107"/>
    </source>
</evidence>
<dbReference type="Gene3D" id="3.40.1390.20">
    <property type="entry name" value="HprK N-terminal domain-like"/>
    <property type="match status" value="1"/>
</dbReference>
<evidence type="ECO:0000256" key="8">
    <source>
        <dbReference type="ARBA" id="ARBA00022679"/>
    </source>
</evidence>
<dbReference type="EMBL" id="WJJP01000299">
    <property type="protein sequence ID" value="MBD3324792.1"/>
    <property type="molecule type" value="Genomic_DNA"/>
</dbReference>
<dbReference type="SUPFAM" id="SSF52540">
    <property type="entry name" value="P-loop containing nucleoside triphosphate hydrolases"/>
    <property type="match status" value="1"/>
</dbReference>
<dbReference type="Pfam" id="PF13500">
    <property type="entry name" value="AAA_26"/>
    <property type="match status" value="1"/>
</dbReference>
<dbReference type="InterPro" id="IPR002505">
    <property type="entry name" value="PTA_PTB"/>
</dbReference>
<dbReference type="SUPFAM" id="SSF75138">
    <property type="entry name" value="HprK N-terminal domain-like"/>
    <property type="match status" value="1"/>
</dbReference>
<comment type="similarity">
    <text evidence="3 11">In the C-terminal section; belongs to the phosphate acetyltransferase and butyryltransferase family.</text>
</comment>
<dbReference type="InterPro" id="IPR027417">
    <property type="entry name" value="P-loop_NTPase"/>
</dbReference>
<dbReference type="AlphaFoldDB" id="A0A9D5Q608"/>
<reference evidence="14" key="1">
    <citation type="submission" date="2019-11" db="EMBL/GenBank/DDBJ databases">
        <title>Microbial mats filling the niche in hypersaline microbial mats.</title>
        <authorList>
            <person name="Wong H.L."/>
            <person name="Macleod F.I."/>
            <person name="White R.A. III"/>
            <person name="Burns B.P."/>
        </authorList>
    </citation>
    <scope>NUCLEOTIDE SEQUENCE</scope>
    <source>
        <strain evidence="14">Rbin_158</strain>
    </source>
</reference>